<keyword evidence="1" id="KW-0548">Nucleotidyltransferase</keyword>
<dbReference type="Pfam" id="PF02348">
    <property type="entry name" value="CTP_transf_3"/>
    <property type="match status" value="1"/>
</dbReference>
<dbReference type="RefSeq" id="WP_085543842.1">
    <property type="nucleotide sequence ID" value="NZ_FXBB01000004.1"/>
</dbReference>
<dbReference type="PANTHER" id="PTHR21485:SF6">
    <property type="entry name" value="N-ACYLNEURAMINATE CYTIDYLYLTRANSFERASE-RELATED"/>
    <property type="match status" value="1"/>
</dbReference>
<dbReference type="InterPro" id="IPR003329">
    <property type="entry name" value="Cytidylyl_trans"/>
</dbReference>
<evidence type="ECO:0000313" key="1">
    <source>
        <dbReference type="EMBL" id="SMG16905.1"/>
    </source>
</evidence>
<dbReference type="EMBL" id="FXBB01000004">
    <property type="protein sequence ID" value="SMG16905.1"/>
    <property type="molecule type" value="Genomic_DNA"/>
</dbReference>
<accession>A0A1X7IPD6</accession>
<keyword evidence="2" id="KW-1185">Reference proteome</keyword>
<name>A0A1X7IPD6_9BACT</name>
<dbReference type="InterPro" id="IPR050793">
    <property type="entry name" value="CMP-NeuNAc_synthase"/>
</dbReference>
<proteinExistence type="predicted"/>
<protein>
    <submittedName>
        <fullName evidence="1">N-acylneuraminate cytidylyltransferase/CMP-N,N'-diacetyllegionaminic acid synthase</fullName>
    </submittedName>
</protein>
<dbReference type="SUPFAM" id="SSF53448">
    <property type="entry name" value="Nucleotide-diphospho-sugar transferases"/>
    <property type="match status" value="1"/>
</dbReference>
<dbReference type="PANTHER" id="PTHR21485">
    <property type="entry name" value="HAD SUPERFAMILY MEMBERS CMAS AND KDSC"/>
    <property type="match status" value="1"/>
</dbReference>
<organism evidence="1 2">
    <name type="scientific">Dethiosulfovibrio salsuginis</name>
    <dbReference type="NCBI Taxonomy" id="561720"/>
    <lineage>
        <taxon>Bacteria</taxon>
        <taxon>Thermotogati</taxon>
        <taxon>Synergistota</taxon>
        <taxon>Synergistia</taxon>
        <taxon>Synergistales</taxon>
        <taxon>Dethiosulfovibrionaceae</taxon>
        <taxon>Dethiosulfovibrio</taxon>
    </lineage>
</organism>
<reference evidence="2" key="1">
    <citation type="submission" date="2017-04" db="EMBL/GenBank/DDBJ databases">
        <authorList>
            <person name="Varghese N."/>
            <person name="Submissions S."/>
        </authorList>
    </citation>
    <scope>NUCLEOTIDE SEQUENCE [LARGE SCALE GENOMIC DNA]</scope>
    <source>
        <strain evidence="2">USBA 82</strain>
    </source>
</reference>
<dbReference type="OrthoDB" id="9805604at2"/>
<dbReference type="AlphaFoldDB" id="A0A1X7IPD6"/>
<gene>
    <name evidence="1" type="ORF">SAMN06275492_10424</name>
</gene>
<sequence>MYEDKRVLAIIPARGGSKRIPGKNVKILGDKPLIAWTVEAAKKSAYIDRLILSSDDNAIAKVAQEHGCDVPFMRPDSLATDTATSADVVIHALNFLGDGLFDYVILLQPTSPFRSCEDVDGAIKGCLSGGFSSLISTRPVRENPSWMYSQEGEVLSSLSERLGEAASLRWQILNGAIYVFDVRWFLRNRAFMDEKTRLYSMPWERSVDIDTMEDWAWAEFLLDKGILTWR</sequence>
<evidence type="ECO:0000313" key="2">
    <source>
        <dbReference type="Proteomes" id="UP000193355"/>
    </source>
</evidence>
<dbReference type="Gene3D" id="3.90.550.10">
    <property type="entry name" value="Spore Coat Polysaccharide Biosynthesis Protein SpsA, Chain A"/>
    <property type="match status" value="1"/>
</dbReference>
<dbReference type="STRING" id="561720.SAMN06275492_10424"/>
<keyword evidence="1" id="KW-0808">Transferase</keyword>
<dbReference type="Proteomes" id="UP000193355">
    <property type="component" value="Unassembled WGS sequence"/>
</dbReference>
<dbReference type="CDD" id="cd02513">
    <property type="entry name" value="CMP-NeuAc_Synthase"/>
    <property type="match status" value="1"/>
</dbReference>
<dbReference type="GO" id="GO:0008781">
    <property type="term" value="F:N-acylneuraminate cytidylyltransferase activity"/>
    <property type="evidence" value="ECO:0007669"/>
    <property type="project" value="TreeGrafter"/>
</dbReference>
<dbReference type="InterPro" id="IPR029044">
    <property type="entry name" value="Nucleotide-diphossugar_trans"/>
</dbReference>